<organism evidence="3 4">
    <name type="scientific">Fomitopsis schrenkii</name>
    <name type="common">Brown rot fungus</name>
    <dbReference type="NCBI Taxonomy" id="2126942"/>
    <lineage>
        <taxon>Eukaryota</taxon>
        <taxon>Fungi</taxon>
        <taxon>Dikarya</taxon>
        <taxon>Basidiomycota</taxon>
        <taxon>Agaricomycotina</taxon>
        <taxon>Agaricomycetes</taxon>
        <taxon>Polyporales</taxon>
        <taxon>Fomitopsis</taxon>
    </lineage>
</organism>
<feature type="region of interest" description="Disordered" evidence="1">
    <location>
        <begin position="42"/>
        <end position="111"/>
    </location>
</feature>
<name>S8FA50_FOMSC</name>
<gene>
    <name evidence="3" type="ORF">FOMPIDRAFT_1017715</name>
</gene>
<dbReference type="AlphaFoldDB" id="S8FA50"/>
<evidence type="ECO:0000313" key="3">
    <source>
        <dbReference type="EMBL" id="EPS98495.1"/>
    </source>
</evidence>
<feature type="compositionally biased region" description="Basic and acidic residues" evidence="1">
    <location>
        <begin position="42"/>
        <end position="51"/>
    </location>
</feature>
<evidence type="ECO:0000256" key="2">
    <source>
        <dbReference type="SAM" id="SignalP"/>
    </source>
</evidence>
<proteinExistence type="predicted"/>
<feature type="compositionally biased region" description="Gly residues" evidence="1">
    <location>
        <begin position="100"/>
        <end position="110"/>
    </location>
</feature>
<feature type="signal peptide" evidence="2">
    <location>
        <begin position="1"/>
        <end position="22"/>
    </location>
</feature>
<reference evidence="3 4" key="1">
    <citation type="journal article" date="2012" name="Science">
        <title>The Paleozoic origin of enzymatic lignin decomposition reconstructed from 31 fungal genomes.</title>
        <authorList>
            <person name="Floudas D."/>
            <person name="Binder M."/>
            <person name="Riley R."/>
            <person name="Barry K."/>
            <person name="Blanchette R.A."/>
            <person name="Henrissat B."/>
            <person name="Martinez A.T."/>
            <person name="Otillar R."/>
            <person name="Spatafora J.W."/>
            <person name="Yadav J.S."/>
            <person name="Aerts A."/>
            <person name="Benoit I."/>
            <person name="Boyd A."/>
            <person name="Carlson A."/>
            <person name="Copeland A."/>
            <person name="Coutinho P.M."/>
            <person name="de Vries R.P."/>
            <person name="Ferreira P."/>
            <person name="Findley K."/>
            <person name="Foster B."/>
            <person name="Gaskell J."/>
            <person name="Glotzer D."/>
            <person name="Gorecki P."/>
            <person name="Heitman J."/>
            <person name="Hesse C."/>
            <person name="Hori C."/>
            <person name="Igarashi K."/>
            <person name="Jurgens J.A."/>
            <person name="Kallen N."/>
            <person name="Kersten P."/>
            <person name="Kohler A."/>
            <person name="Kuees U."/>
            <person name="Kumar T.K.A."/>
            <person name="Kuo A."/>
            <person name="LaButti K."/>
            <person name="Larrondo L.F."/>
            <person name="Lindquist E."/>
            <person name="Ling A."/>
            <person name="Lombard V."/>
            <person name="Lucas S."/>
            <person name="Lundell T."/>
            <person name="Martin R."/>
            <person name="McLaughlin D.J."/>
            <person name="Morgenstern I."/>
            <person name="Morin E."/>
            <person name="Murat C."/>
            <person name="Nagy L.G."/>
            <person name="Nolan M."/>
            <person name="Ohm R.A."/>
            <person name="Patyshakuliyeva A."/>
            <person name="Rokas A."/>
            <person name="Ruiz-Duenas F.J."/>
            <person name="Sabat G."/>
            <person name="Salamov A."/>
            <person name="Samejima M."/>
            <person name="Schmutz J."/>
            <person name="Slot J.C."/>
            <person name="St John F."/>
            <person name="Stenlid J."/>
            <person name="Sun H."/>
            <person name="Sun S."/>
            <person name="Syed K."/>
            <person name="Tsang A."/>
            <person name="Wiebenga A."/>
            <person name="Young D."/>
            <person name="Pisabarro A."/>
            <person name="Eastwood D.C."/>
            <person name="Martin F."/>
            <person name="Cullen D."/>
            <person name="Grigoriev I.V."/>
            <person name="Hibbett D.S."/>
        </authorList>
    </citation>
    <scope>NUCLEOTIDE SEQUENCE</scope>
    <source>
        <strain evidence="4">FP-58527</strain>
    </source>
</reference>
<dbReference type="EMBL" id="KE504165">
    <property type="protein sequence ID" value="EPS98495.1"/>
    <property type="molecule type" value="Genomic_DNA"/>
</dbReference>
<feature type="chain" id="PRO_5004563534" evidence="2">
    <location>
        <begin position="23"/>
        <end position="135"/>
    </location>
</feature>
<feature type="compositionally biased region" description="Gly residues" evidence="1">
    <location>
        <begin position="73"/>
        <end position="92"/>
    </location>
</feature>
<dbReference type="Proteomes" id="UP000015241">
    <property type="component" value="Unassembled WGS sequence"/>
</dbReference>
<evidence type="ECO:0000256" key="1">
    <source>
        <dbReference type="SAM" id="MobiDB-lite"/>
    </source>
</evidence>
<dbReference type="HOGENOM" id="CLU_1885810_0_0_1"/>
<keyword evidence="2" id="KW-0732">Signal</keyword>
<evidence type="ECO:0000313" key="4">
    <source>
        <dbReference type="Proteomes" id="UP000015241"/>
    </source>
</evidence>
<keyword evidence="4" id="KW-1185">Reference proteome</keyword>
<protein>
    <submittedName>
        <fullName evidence="3">Uncharacterized protein</fullName>
    </submittedName>
</protein>
<accession>S8FA50</accession>
<dbReference type="InParanoid" id="S8FA50"/>
<sequence>MRCTSILTVAAIAAATVFPALAAPTQLYGREDDEANMLVKRFREDRTDPMRPRPPAIVVTGPQGQQVWPPRQGRGGGARGRGGRGRGGGVRGGEGRGGEGRGGGGRGSGGLAARSLEMYEDFLRKRMDMLYDELD</sequence>